<dbReference type="EMBL" id="FCOK02000177">
    <property type="protein sequence ID" value="SAL74914.1"/>
    <property type="molecule type" value="Genomic_DNA"/>
</dbReference>
<keyword evidence="1" id="KW-0175">Coiled coil</keyword>
<dbReference type="AlphaFoldDB" id="A0A158K143"/>
<feature type="coiled-coil region" evidence="1">
    <location>
        <begin position="30"/>
        <end position="124"/>
    </location>
</feature>
<dbReference type="RefSeq" id="WP_062093203.1">
    <property type="nucleotide sequence ID" value="NZ_FCOK02000177.1"/>
</dbReference>
<sequence length="250" mass="27410">MNVFTLLGADPGDSAVEAIKAAASQGSLSKKDAQELLDQLREQFNQTLEQKSNELLEMQGTLQNTTAQLEEAQRSLAKESARADRTEINLRDRETIISRKDAELNALLDDYTKAEAALNKLRAKPIEIQYESKIVAQIPEGYTTMEEAIAGATVKRDEVQQEINAVRAALEVERATLEALRKSFAEAQEAAQTIDALANEVDQIILKFPAITLTKATLTFPDAQEKVKRLALSLRSLADVLMSDGDGAHA</sequence>
<feature type="coiled-coil region" evidence="1">
    <location>
        <begin position="156"/>
        <end position="207"/>
    </location>
</feature>
<proteinExistence type="predicted"/>
<accession>A0A158K143</accession>
<name>A0A158K143_9BURK</name>
<reference evidence="2 3" key="1">
    <citation type="submission" date="2016-01" db="EMBL/GenBank/DDBJ databases">
        <authorList>
            <person name="Oliw E.H."/>
        </authorList>
    </citation>
    <scope>NUCLEOTIDE SEQUENCE [LARGE SCALE GENOMIC DNA]</scope>
    <source>
        <strain evidence="2">LMG 27134</strain>
    </source>
</reference>
<evidence type="ECO:0000256" key="1">
    <source>
        <dbReference type="SAM" id="Coils"/>
    </source>
</evidence>
<gene>
    <name evidence="2" type="primary">smc</name>
    <name evidence="2" type="ORF">AWB69_09258</name>
</gene>
<evidence type="ECO:0000313" key="2">
    <source>
        <dbReference type="EMBL" id="SAL74914.1"/>
    </source>
</evidence>
<dbReference type="Proteomes" id="UP000054683">
    <property type="component" value="Unassembled WGS sequence"/>
</dbReference>
<evidence type="ECO:0000313" key="3">
    <source>
        <dbReference type="Proteomes" id="UP000054683"/>
    </source>
</evidence>
<protein>
    <submittedName>
        <fullName evidence="2">Chromosome partition protein Smc</fullName>
    </submittedName>
</protein>
<organism evidence="2 3">
    <name type="scientific">Caballeronia udeis</name>
    <dbReference type="NCBI Taxonomy" id="1232866"/>
    <lineage>
        <taxon>Bacteria</taxon>
        <taxon>Pseudomonadati</taxon>
        <taxon>Pseudomonadota</taxon>
        <taxon>Betaproteobacteria</taxon>
        <taxon>Burkholderiales</taxon>
        <taxon>Burkholderiaceae</taxon>
        <taxon>Caballeronia</taxon>
    </lineage>
</organism>